<protein>
    <submittedName>
        <fullName evidence="5">Sugar kinase</fullName>
    </submittedName>
</protein>
<dbReference type="CDD" id="cd01166">
    <property type="entry name" value="KdgK"/>
    <property type="match status" value="1"/>
</dbReference>
<comment type="caution">
    <text evidence="5">The sequence shown here is derived from an EMBL/GenBank/DDBJ whole genome shotgun (WGS) entry which is preliminary data.</text>
</comment>
<dbReference type="Gene3D" id="3.40.1190.20">
    <property type="match status" value="1"/>
</dbReference>
<comment type="similarity">
    <text evidence="1">Belongs to the carbohydrate kinase PfkB family.</text>
</comment>
<keyword evidence="2" id="KW-0808">Transferase</keyword>
<evidence type="ECO:0000256" key="2">
    <source>
        <dbReference type="ARBA" id="ARBA00022679"/>
    </source>
</evidence>
<dbReference type="InterPro" id="IPR029056">
    <property type="entry name" value="Ribokinase-like"/>
</dbReference>
<evidence type="ECO:0000313" key="5">
    <source>
        <dbReference type="EMBL" id="MFC3099200.1"/>
    </source>
</evidence>
<dbReference type="Pfam" id="PF00294">
    <property type="entry name" value="PfkB"/>
    <property type="match status" value="1"/>
</dbReference>
<dbReference type="RefSeq" id="WP_336924331.1">
    <property type="nucleotide sequence ID" value="NZ_JBANRO010000001.1"/>
</dbReference>
<dbReference type="SUPFAM" id="SSF53613">
    <property type="entry name" value="Ribokinase-like"/>
    <property type="match status" value="1"/>
</dbReference>
<reference evidence="6" key="1">
    <citation type="journal article" date="2019" name="Int. J. Syst. Evol. Microbiol.">
        <title>The Global Catalogue of Microorganisms (GCM) 10K type strain sequencing project: providing services to taxonomists for standard genome sequencing and annotation.</title>
        <authorList>
            <consortium name="The Broad Institute Genomics Platform"/>
            <consortium name="The Broad Institute Genome Sequencing Center for Infectious Disease"/>
            <person name="Wu L."/>
            <person name="Ma J."/>
        </authorList>
    </citation>
    <scope>NUCLEOTIDE SEQUENCE [LARGE SCALE GENOMIC DNA]</scope>
    <source>
        <strain evidence="6">KCTC 52607</strain>
    </source>
</reference>
<keyword evidence="6" id="KW-1185">Reference proteome</keyword>
<keyword evidence="3 5" id="KW-0418">Kinase</keyword>
<dbReference type="PANTHER" id="PTHR43320:SF2">
    <property type="entry name" value="2-DEHYDRO-3-DEOXYGLUCONOKINASE_2-DEHYDRO-3-DEOXYGALACTONOKINASE"/>
    <property type="match status" value="1"/>
</dbReference>
<sequence>MATVAVFGEILLRLAPQAGASLRRAVGLDIHVGGAEANVAVGLAQLGHAARVISTLPASALGEIARRRLAAEGIDLTHTGAGPGRMGLYFHEPAAGPRGGGVLYDRAGSAFALAQAAAYDPASALIGVRHLHISGISPAVSEAGAEATLAMVAAAREGGCTISFDGNFRASLWATSARNPRDVLVPLVAQADLIFGNHRDAALLLGRDLLGESPRAVALALFEAFPQCSLVASTRREVEQGGAQFVGARIDARDDFAEADEVGLPHIVERIGTGDAFATGVLHRWLEDPTDLGGAARAGVALMALKHAMPGDLPDFTPDDLYGAGADIQR</sequence>
<organism evidence="5 6">
    <name type="scientific">Alteraurantiacibacter palmitatis</name>
    <dbReference type="NCBI Taxonomy" id="2054628"/>
    <lineage>
        <taxon>Bacteria</taxon>
        <taxon>Pseudomonadati</taxon>
        <taxon>Pseudomonadota</taxon>
        <taxon>Alphaproteobacteria</taxon>
        <taxon>Sphingomonadales</taxon>
        <taxon>Erythrobacteraceae</taxon>
        <taxon>Alteraurantiacibacter</taxon>
    </lineage>
</organism>
<dbReference type="GO" id="GO:0016301">
    <property type="term" value="F:kinase activity"/>
    <property type="evidence" value="ECO:0007669"/>
    <property type="project" value="UniProtKB-KW"/>
</dbReference>
<evidence type="ECO:0000313" key="6">
    <source>
        <dbReference type="Proteomes" id="UP001595456"/>
    </source>
</evidence>
<dbReference type="InterPro" id="IPR052700">
    <property type="entry name" value="Carb_kinase_PfkB-like"/>
</dbReference>
<feature type="domain" description="Carbohydrate kinase PfkB" evidence="4">
    <location>
        <begin position="1"/>
        <end position="306"/>
    </location>
</feature>
<dbReference type="EMBL" id="JBHRST010000022">
    <property type="protein sequence ID" value="MFC3099200.1"/>
    <property type="molecule type" value="Genomic_DNA"/>
</dbReference>
<evidence type="ECO:0000256" key="3">
    <source>
        <dbReference type="ARBA" id="ARBA00022777"/>
    </source>
</evidence>
<proteinExistence type="inferred from homology"/>
<dbReference type="PANTHER" id="PTHR43320">
    <property type="entry name" value="SUGAR KINASE"/>
    <property type="match status" value="1"/>
</dbReference>
<accession>A0ABV7E904</accession>
<dbReference type="InterPro" id="IPR011611">
    <property type="entry name" value="PfkB_dom"/>
</dbReference>
<evidence type="ECO:0000256" key="1">
    <source>
        <dbReference type="ARBA" id="ARBA00010688"/>
    </source>
</evidence>
<evidence type="ECO:0000259" key="4">
    <source>
        <dbReference type="Pfam" id="PF00294"/>
    </source>
</evidence>
<gene>
    <name evidence="5" type="ORF">ACFODU_15490</name>
</gene>
<dbReference type="Proteomes" id="UP001595456">
    <property type="component" value="Unassembled WGS sequence"/>
</dbReference>
<name>A0ABV7E904_9SPHN</name>